<keyword evidence="20" id="KW-1185">Reference proteome</keyword>
<feature type="binding site" evidence="17">
    <location>
        <position position="133"/>
    </location>
    <ligand>
        <name>Mg(2+)</name>
        <dbReference type="ChEBI" id="CHEBI:18420"/>
    </ligand>
</feature>
<evidence type="ECO:0000256" key="10">
    <source>
        <dbReference type="ARBA" id="ARBA00022741"/>
    </source>
</evidence>
<dbReference type="InterPro" id="IPR023465">
    <property type="entry name" value="Riboflavin_kinase_dom_sf"/>
</dbReference>
<comment type="catalytic activity">
    <reaction evidence="16 17">
        <text>riboflavin + CTP = CDP + FMN + H(+)</text>
        <dbReference type="Rhea" id="RHEA:25021"/>
        <dbReference type="ChEBI" id="CHEBI:15378"/>
        <dbReference type="ChEBI" id="CHEBI:37563"/>
        <dbReference type="ChEBI" id="CHEBI:57986"/>
        <dbReference type="ChEBI" id="CHEBI:58069"/>
        <dbReference type="ChEBI" id="CHEBI:58210"/>
        <dbReference type="EC" id="2.7.1.161"/>
    </reaction>
</comment>
<evidence type="ECO:0000256" key="6">
    <source>
        <dbReference type="ARBA" id="ARBA00022630"/>
    </source>
</evidence>
<keyword evidence="11 17" id="KW-0418">Kinase</keyword>
<accession>A0A8J7W766</accession>
<dbReference type="Pfam" id="PF13545">
    <property type="entry name" value="HTH_Crp_2"/>
    <property type="match status" value="1"/>
</dbReference>
<dbReference type="EC" id="2.7.1.161" evidence="4 17"/>
<dbReference type="HAMAP" id="MF_01285">
    <property type="entry name" value="Riboflavin_kinase"/>
    <property type="match status" value="1"/>
</dbReference>
<proteinExistence type="inferred from homology"/>
<keyword evidence="7 17" id="KW-0288">FMN</keyword>
<feature type="binding site" evidence="17">
    <location>
        <begin position="104"/>
        <end position="109"/>
    </location>
    <ligand>
        <name>CDP</name>
        <dbReference type="ChEBI" id="CHEBI:58069"/>
    </ligand>
</feature>
<reference evidence="19" key="1">
    <citation type="submission" date="2014-12" db="EMBL/GenBank/DDBJ databases">
        <authorList>
            <person name="Huang H.-H."/>
            <person name="Chen S.-C."/>
            <person name="Lai M.-C."/>
        </authorList>
    </citation>
    <scope>NUCLEOTIDE SEQUENCE</scope>
    <source>
        <strain evidence="19">K1F9705b</strain>
    </source>
</reference>
<dbReference type="InterPro" id="IPR036388">
    <property type="entry name" value="WH-like_DNA-bd_sf"/>
</dbReference>
<dbReference type="GO" id="GO:0000166">
    <property type="term" value="F:nucleotide binding"/>
    <property type="evidence" value="ECO:0007669"/>
    <property type="project" value="UniProtKB-UniRule"/>
</dbReference>
<organism evidence="19 20">
    <name type="scientific">Methanocalculus chunghsingensis</name>
    <dbReference type="NCBI Taxonomy" id="156457"/>
    <lineage>
        <taxon>Archaea</taxon>
        <taxon>Methanobacteriati</taxon>
        <taxon>Methanobacteriota</taxon>
        <taxon>Stenosarchaea group</taxon>
        <taxon>Methanomicrobia</taxon>
        <taxon>Methanomicrobiales</taxon>
        <taxon>Methanocalculaceae</taxon>
        <taxon>Methanocalculus</taxon>
    </lineage>
</organism>
<feature type="binding site" evidence="17">
    <location>
        <position position="198"/>
    </location>
    <ligand>
        <name>FMN</name>
        <dbReference type="ChEBI" id="CHEBI:58210"/>
    </ligand>
</feature>
<keyword evidence="9 17" id="KW-0479">Metal-binding</keyword>
<dbReference type="InterPro" id="IPR000485">
    <property type="entry name" value="AsnC-type_HTH_dom"/>
</dbReference>
<dbReference type="Proteomes" id="UP000730161">
    <property type="component" value="Unassembled WGS sequence"/>
</dbReference>
<sequence>MQVSDAGDLPVLKAIALLGGCRGPVRVSTQSLGSTLGTSPQTISRRLKALESAGFISRTVDPSGQSVTVTKPGEEILRREHAEYCRIFTRVGGHFILQGTIISGLGEGRYYMSLPHYRDQFRMNCGFEPFPGTLNIRLNQQSIPIRKRLDSLEWITIPGFSDEHRTFGEARCLPCRIAGIPCALIVPGRTHYPEDIIELISGVPLRNEIGLDDNDTIDVEVGYDA</sequence>
<comment type="function">
    <text evidence="1 17">Catalyzes the CTP-dependent phosphorylation of riboflavin (vitamin B2) to form flavin mononucleotide (FMN).</text>
</comment>
<dbReference type="Gene3D" id="2.40.30.30">
    <property type="entry name" value="Riboflavin kinase-like"/>
    <property type="match status" value="1"/>
</dbReference>
<comment type="caution">
    <text evidence="19">The sequence shown here is derived from an EMBL/GenBank/DDBJ whole genome shotgun (WGS) entry which is preliminary data.</text>
</comment>
<dbReference type="InterPro" id="IPR023602">
    <property type="entry name" value="Riboflavin_kinase_CTP-dep"/>
</dbReference>
<feature type="binding site" evidence="17">
    <location>
        <begin position="203"/>
        <end position="206"/>
    </location>
    <ligand>
        <name>CDP</name>
        <dbReference type="ChEBI" id="CHEBI:58069"/>
    </ligand>
</feature>
<dbReference type="EMBL" id="JWHL01000016">
    <property type="protein sequence ID" value="MBR1369646.1"/>
    <property type="molecule type" value="Genomic_DNA"/>
</dbReference>
<evidence type="ECO:0000256" key="7">
    <source>
        <dbReference type="ARBA" id="ARBA00022643"/>
    </source>
</evidence>
<name>A0A8J7W766_9EURY</name>
<dbReference type="GO" id="GO:0009398">
    <property type="term" value="P:FMN biosynthetic process"/>
    <property type="evidence" value="ECO:0007669"/>
    <property type="project" value="UniProtKB-UniRule"/>
</dbReference>
<dbReference type="PRINTS" id="PR00033">
    <property type="entry name" value="HTHASNC"/>
</dbReference>
<keyword evidence="10 17" id="KW-0547">Nucleotide-binding</keyword>
<evidence type="ECO:0000256" key="15">
    <source>
        <dbReference type="ARBA" id="ARBA00033116"/>
    </source>
</evidence>
<comment type="cofactor">
    <cofactor evidence="17">
        <name>Mg(2+)</name>
        <dbReference type="ChEBI" id="CHEBI:18420"/>
    </cofactor>
    <text evidence="17">Binds 1 Mg(2+) ion per subunit.</text>
</comment>
<dbReference type="GO" id="GO:0000287">
    <property type="term" value="F:magnesium ion binding"/>
    <property type="evidence" value="ECO:0007669"/>
    <property type="project" value="UniProtKB-UniRule"/>
</dbReference>
<evidence type="ECO:0000256" key="17">
    <source>
        <dbReference type="HAMAP-Rule" id="MF_01285"/>
    </source>
</evidence>
<evidence type="ECO:0000256" key="16">
    <source>
        <dbReference type="ARBA" id="ARBA00047857"/>
    </source>
</evidence>
<dbReference type="InterPro" id="IPR036390">
    <property type="entry name" value="WH_DNA-bd_sf"/>
</dbReference>
<comment type="pathway">
    <text evidence="2 17">Cofactor biosynthesis; FMN biosynthesis; FMN from riboflavin (CTP route): step 1/1.</text>
</comment>
<dbReference type="PANTHER" id="PTHR40706">
    <property type="entry name" value="RIBOFLAVIN KINASE"/>
    <property type="match status" value="1"/>
</dbReference>
<evidence type="ECO:0000256" key="5">
    <source>
        <dbReference type="ARBA" id="ARBA00017394"/>
    </source>
</evidence>
<feature type="binding site" evidence="17">
    <location>
        <position position="190"/>
    </location>
    <ligand>
        <name>FMN</name>
        <dbReference type="ChEBI" id="CHEBI:58210"/>
    </ligand>
</feature>
<evidence type="ECO:0000256" key="13">
    <source>
        <dbReference type="ARBA" id="ARBA00029789"/>
    </source>
</evidence>
<evidence type="ECO:0000313" key="19">
    <source>
        <dbReference type="EMBL" id="MBR1369646.1"/>
    </source>
</evidence>
<feature type="domain" description="HTH crp-type" evidence="18">
    <location>
        <begin position="19"/>
        <end position="71"/>
    </location>
</feature>
<dbReference type="SUPFAM" id="SSF46785">
    <property type="entry name" value="Winged helix' DNA-binding domain"/>
    <property type="match status" value="1"/>
</dbReference>
<keyword evidence="12 17" id="KW-0460">Magnesium</keyword>
<evidence type="ECO:0000259" key="18">
    <source>
        <dbReference type="SMART" id="SM00419"/>
    </source>
</evidence>
<evidence type="ECO:0000256" key="8">
    <source>
        <dbReference type="ARBA" id="ARBA00022679"/>
    </source>
</evidence>
<keyword evidence="6 17" id="KW-0285">Flavoprotein</keyword>
<dbReference type="PANTHER" id="PTHR40706:SF1">
    <property type="entry name" value="RIBOFLAVIN KINASE"/>
    <property type="match status" value="1"/>
</dbReference>
<dbReference type="RefSeq" id="WP_246496076.1">
    <property type="nucleotide sequence ID" value="NZ_JWHL01000016.1"/>
</dbReference>
<dbReference type="GO" id="GO:0009231">
    <property type="term" value="P:riboflavin biosynthetic process"/>
    <property type="evidence" value="ECO:0007669"/>
    <property type="project" value="InterPro"/>
</dbReference>
<evidence type="ECO:0000256" key="11">
    <source>
        <dbReference type="ARBA" id="ARBA00022777"/>
    </source>
</evidence>
<dbReference type="SMART" id="SM00419">
    <property type="entry name" value="HTH_CRP"/>
    <property type="match status" value="1"/>
</dbReference>
<dbReference type="GO" id="GO:0003700">
    <property type="term" value="F:DNA-binding transcription factor activity"/>
    <property type="evidence" value="ECO:0007669"/>
    <property type="project" value="InterPro"/>
</dbReference>
<dbReference type="UniPathway" id="UPA00276">
    <property type="reaction ID" value="UER00929"/>
</dbReference>
<comment type="similarity">
    <text evidence="3 17">Belongs to the archaeal riboflavin kinase family.</text>
</comment>
<evidence type="ECO:0000256" key="3">
    <source>
        <dbReference type="ARBA" id="ARBA00006428"/>
    </source>
</evidence>
<feature type="binding site" evidence="17">
    <location>
        <position position="135"/>
    </location>
    <ligand>
        <name>Mg(2+)</name>
        <dbReference type="ChEBI" id="CHEBI:18420"/>
    </ligand>
</feature>
<evidence type="ECO:0000256" key="1">
    <source>
        <dbReference type="ARBA" id="ARBA00003072"/>
    </source>
</evidence>
<dbReference type="SUPFAM" id="SSF82114">
    <property type="entry name" value="Riboflavin kinase-like"/>
    <property type="match status" value="1"/>
</dbReference>
<dbReference type="Pfam" id="PF01982">
    <property type="entry name" value="CTP-dep_RFKase"/>
    <property type="match status" value="1"/>
</dbReference>
<comment type="caution">
    <text evidence="17">Lacks conserved residue(s) required for the propagation of feature annotation.</text>
</comment>
<evidence type="ECO:0000313" key="20">
    <source>
        <dbReference type="Proteomes" id="UP000730161"/>
    </source>
</evidence>
<evidence type="ECO:0000256" key="4">
    <source>
        <dbReference type="ARBA" id="ARBA00011987"/>
    </source>
</evidence>
<dbReference type="InterPro" id="IPR039063">
    <property type="entry name" value="RibK_CTP-dep"/>
</dbReference>
<dbReference type="GO" id="GO:0008531">
    <property type="term" value="F:riboflavin kinase activity"/>
    <property type="evidence" value="ECO:0007669"/>
    <property type="project" value="InterPro"/>
</dbReference>
<dbReference type="Gene3D" id="1.10.10.10">
    <property type="entry name" value="Winged helix-like DNA-binding domain superfamily/Winged helix DNA-binding domain"/>
    <property type="match status" value="1"/>
</dbReference>
<keyword evidence="8 17" id="KW-0808">Transferase</keyword>
<evidence type="ECO:0000256" key="14">
    <source>
        <dbReference type="ARBA" id="ARBA00030544"/>
    </source>
</evidence>
<dbReference type="GO" id="GO:0043565">
    <property type="term" value="F:sequence-specific DNA binding"/>
    <property type="evidence" value="ECO:0007669"/>
    <property type="project" value="InterPro"/>
</dbReference>
<dbReference type="InterPro" id="IPR023470">
    <property type="entry name" value="Riboflavin_kinase_archaeal"/>
</dbReference>
<dbReference type="AlphaFoldDB" id="A0A8J7W766"/>
<protein>
    <recommendedName>
        <fullName evidence="5 17">Riboflavin kinase</fullName>
        <shortName evidence="17">RFK</shortName>
        <ecNumber evidence="4 17">2.7.1.161</ecNumber>
    </recommendedName>
    <alternativeName>
        <fullName evidence="14 17">CTP-dependent riboflavin kinase</fullName>
    </alternativeName>
    <alternativeName>
        <fullName evidence="15 17">CTP:riboflavin 5'-phosphotransferase</fullName>
    </alternativeName>
    <alternativeName>
        <fullName evidence="13 17">Flavokinase</fullName>
    </alternativeName>
</protein>
<dbReference type="InterPro" id="IPR012318">
    <property type="entry name" value="HTH_CRP"/>
</dbReference>
<evidence type="ECO:0000256" key="12">
    <source>
        <dbReference type="ARBA" id="ARBA00022842"/>
    </source>
</evidence>
<evidence type="ECO:0000256" key="2">
    <source>
        <dbReference type="ARBA" id="ARBA00005219"/>
    </source>
</evidence>
<evidence type="ECO:0000256" key="9">
    <source>
        <dbReference type="ARBA" id="ARBA00022723"/>
    </source>
</evidence>
<gene>
    <name evidence="17" type="primary">ribK</name>
    <name evidence="19" type="ORF">RJ53_09230</name>
</gene>